<keyword evidence="5" id="KW-0511">Multifunctional enzyme</keyword>
<dbReference type="InterPro" id="IPR001227">
    <property type="entry name" value="Ac_transferase_dom_sf"/>
</dbReference>
<dbReference type="InterPro" id="IPR036736">
    <property type="entry name" value="ACP-like_sf"/>
</dbReference>
<dbReference type="Pfam" id="PF08659">
    <property type="entry name" value="KR"/>
    <property type="match status" value="1"/>
</dbReference>
<evidence type="ECO:0000313" key="12">
    <source>
        <dbReference type="Proteomes" id="UP000781932"/>
    </source>
</evidence>
<evidence type="ECO:0000256" key="1">
    <source>
        <dbReference type="ARBA" id="ARBA00022450"/>
    </source>
</evidence>
<dbReference type="InterPro" id="IPR020807">
    <property type="entry name" value="PKS_DH"/>
</dbReference>
<evidence type="ECO:0000256" key="3">
    <source>
        <dbReference type="ARBA" id="ARBA00022679"/>
    </source>
</evidence>
<feature type="domain" description="Ketosynthase family 3 (KS3)" evidence="9">
    <location>
        <begin position="849"/>
        <end position="1274"/>
    </location>
</feature>
<dbReference type="PROSITE" id="PS50075">
    <property type="entry name" value="CARRIER"/>
    <property type="match status" value="1"/>
</dbReference>
<gene>
    <name evidence="11" type="ORF">CkaCkLH20_10716</name>
</gene>
<dbReference type="InterPro" id="IPR029045">
    <property type="entry name" value="ClpP/crotonase-like_dom_sf"/>
</dbReference>
<accession>A0A9P6HV98</accession>
<dbReference type="Proteomes" id="UP000781932">
    <property type="component" value="Unassembled WGS sequence"/>
</dbReference>
<evidence type="ECO:0000256" key="2">
    <source>
        <dbReference type="ARBA" id="ARBA00022553"/>
    </source>
</evidence>
<dbReference type="OrthoDB" id="329835at2759"/>
<dbReference type="RefSeq" id="XP_038741243.1">
    <property type="nucleotide sequence ID" value="XM_038893430.1"/>
</dbReference>
<dbReference type="InterPro" id="IPR016039">
    <property type="entry name" value="Thiolase-like"/>
</dbReference>
<feature type="domain" description="PKS/mFAS DH" evidence="10">
    <location>
        <begin position="1808"/>
        <end position="2150"/>
    </location>
</feature>
<evidence type="ECO:0000256" key="4">
    <source>
        <dbReference type="ARBA" id="ARBA00023002"/>
    </source>
</evidence>
<dbReference type="Pfam" id="PF21089">
    <property type="entry name" value="PKS_DH_N"/>
    <property type="match status" value="1"/>
</dbReference>
<dbReference type="Pfam" id="PF02801">
    <property type="entry name" value="Ketoacyl-synt_C"/>
    <property type="match status" value="1"/>
</dbReference>
<dbReference type="SMART" id="SM00825">
    <property type="entry name" value="PKS_KS"/>
    <property type="match status" value="1"/>
</dbReference>
<reference evidence="11" key="2">
    <citation type="submission" date="2020-11" db="EMBL/GenBank/DDBJ databases">
        <title>Whole genome sequencing of Colletotrichum sp.</title>
        <authorList>
            <person name="Li H."/>
        </authorList>
    </citation>
    <scope>NUCLEOTIDE SEQUENCE</scope>
    <source>
        <strain evidence="11">CkLH20</strain>
    </source>
</reference>
<dbReference type="SUPFAM" id="SSF55048">
    <property type="entry name" value="Probable ACP-binding domain of malonyl-CoA ACP transacylase"/>
    <property type="match status" value="1"/>
</dbReference>
<dbReference type="Gene3D" id="3.40.50.720">
    <property type="entry name" value="NAD(P)-binding Rossmann-like Domain"/>
    <property type="match status" value="1"/>
</dbReference>
<dbReference type="InterPro" id="IPR049552">
    <property type="entry name" value="PKS_DH_N"/>
</dbReference>
<dbReference type="SMART" id="SM00827">
    <property type="entry name" value="PKS_AT"/>
    <property type="match status" value="1"/>
</dbReference>
<dbReference type="Gene3D" id="3.40.366.10">
    <property type="entry name" value="Malonyl-Coenzyme A Acyl Carrier Protein, domain 2"/>
    <property type="match status" value="1"/>
</dbReference>
<dbReference type="PANTHER" id="PTHR43775">
    <property type="entry name" value="FATTY ACID SYNTHASE"/>
    <property type="match status" value="1"/>
</dbReference>
<dbReference type="Pfam" id="PF14765">
    <property type="entry name" value="PS-DH"/>
    <property type="match status" value="1"/>
</dbReference>
<evidence type="ECO:0000259" key="10">
    <source>
        <dbReference type="PROSITE" id="PS52019"/>
    </source>
</evidence>
<dbReference type="InterPro" id="IPR020841">
    <property type="entry name" value="PKS_Beta-ketoAc_synthase_dom"/>
</dbReference>
<dbReference type="Pfam" id="PF00109">
    <property type="entry name" value="ketoacyl-synt"/>
    <property type="match status" value="1"/>
</dbReference>
<dbReference type="SMART" id="SM00822">
    <property type="entry name" value="PKS_KR"/>
    <property type="match status" value="1"/>
</dbReference>
<dbReference type="InterPro" id="IPR020806">
    <property type="entry name" value="PKS_PP-bd"/>
</dbReference>
<dbReference type="InterPro" id="IPR049900">
    <property type="entry name" value="PKS_mFAS_DH"/>
</dbReference>
<comment type="caution">
    <text evidence="11">The sequence shown here is derived from an EMBL/GenBank/DDBJ whole genome shotgun (WGS) entry which is preliminary data.</text>
</comment>
<dbReference type="Pfam" id="PF00698">
    <property type="entry name" value="Acyl_transf_1"/>
    <property type="match status" value="1"/>
</dbReference>
<protein>
    <submittedName>
        <fullName evidence="11">PKSN polyketide synthase for alternapyrone biosynthesis protein</fullName>
    </submittedName>
</protein>
<feature type="active site" description="Proton donor; for dehydratase activity" evidence="6">
    <location>
        <position position="2051"/>
    </location>
</feature>
<keyword evidence="2" id="KW-0597">Phosphoprotein</keyword>
<dbReference type="EMBL" id="JAATWM020000042">
    <property type="protein sequence ID" value="KAF9871782.1"/>
    <property type="molecule type" value="Genomic_DNA"/>
</dbReference>
<dbReference type="SUPFAM" id="SSF53901">
    <property type="entry name" value="Thiolase-like"/>
    <property type="match status" value="1"/>
</dbReference>
<keyword evidence="12" id="KW-1185">Reference proteome</keyword>
<dbReference type="SMART" id="SM00823">
    <property type="entry name" value="PKS_PP"/>
    <property type="match status" value="1"/>
</dbReference>
<dbReference type="SUPFAM" id="SSF51735">
    <property type="entry name" value="NAD(P)-binding Rossmann-fold domains"/>
    <property type="match status" value="1"/>
</dbReference>
<dbReference type="InterPro" id="IPR032821">
    <property type="entry name" value="PKS_assoc"/>
</dbReference>
<feature type="active site" description="Proton acceptor; for dehydratase activity" evidence="6">
    <location>
        <position position="1840"/>
    </location>
</feature>
<name>A0A9P6HV98_9PEZI</name>
<evidence type="ECO:0000313" key="11">
    <source>
        <dbReference type="EMBL" id="KAF9871782.1"/>
    </source>
</evidence>
<evidence type="ECO:0000256" key="6">
    <source>
        <dbReference type="PROSITE-ProRule" id="PRU01363"/>
    </source>
</evidence>
<dbReference type="Pfam" id="PF00975">
    <property type="entry name" value="Thioesterase"/>
    <property type="match status" value="1"/>
</dbReference>
<dbReference type="CDD" id="cd06558">
    <property type="entry name" value="crotonase-like"/>
    <property type="match status" value="1"/>
</dbReference>
<dbReference type="InterPro" id="IPR018201">
    <property type="entry name" value="Ketoacyl_synth_AS"/>
</dbReference>
<dbReference type="SUPFAM" id="SSF52096">
    <property type="entry name" value="ClpP/crotonase"/>
    <property type="match status" value="1"/>
</dbReference>
<proteinExistence type="predicted"/>
<dbReference type="SUPFAM" id="SSF53474">
    <property type="entry name" value="alpha/beta-Hydrolases"/>
    <property type="match status" value="1"/>
</dbReference>
<dbReference type="InterPro" id="IPR014043">
    <property type="entry name" value="Acyl_transferase_dom"/>
</dbReference>
<dbReference type="Gene3D" id="3.10.129.110">
    <property type="entry name" value="Polyketide synthase dehydratase"/>
    <property type="match status" value="1"/>
</dbReference>
<dbReference type="Gene3D" id="3.40.47.10">
    <property type="match status" value="1"/>
</dbReference>
<dbReference type="GO" id="GO:0004312">
    <property type="term" value="F:fatty acid synthase activity"/>
    <property type="evidence" value="ECO:0007669"/>
    <property type="project" value="TreeGrafter"/>
</dbReference>
<dbReference type="InterPro" id="IPR014031">
    <property type="entry name" value="Ketoacyl_synth_C"/>
</dbReference>
<dbReference type="InterPro" id="IPR050091">
    <property type="entry name" value="PKS_NRPS_Biosynth_Enz"/>
</dbReference>
<dbReference type="GO" id="GO:0031177">
    <property type="term" value="F:phosphopantetheine binding"/>
    <property type="evidence" value="ECO:0007669"/>
    <property type="project" value="InterPro"/>
</dbReference>
<dbReference type="PROSITE" id="PS52019">
    <property type="entry name" value="PKS_MFAS_DH"/>
    <property type="match status" value="1"/>
</dbReference>
<dbReference type="InterPro" id="IPR009081">
    <property type="entry name" value="PP-bd_ACP"/>
</dbReference>
<dbReference type="InterPro" id="IPR036291">
    <property type="entry name" value="NAD(P)-bd_dom_sf"/>
</dbReference>
<dbReference type="PROSITE" id="PS00012">
    <property type="entry name" value="PHOSPHOPANTETHEINE"/>
    <property type="match status" value="1"/>
</dbReference>
<evidence type="ECO:0000259" key="9">
    <source>
        <dbReference type="PROSITE" id="PS52004"/>
    </source>
</evidence>
<feature type="region of interest" description="Disordered" evidence="7">
    <location>
        <begin position="3259"/>
        <end position="3280"/>
    </location>
</feature>
<dbReference type="SMART" id="SM00826">
    <property type="entry name" value="PKS_DH"/>
    <property type="match status" value="1"/>
</dbReference>
<dbReference type="PANTHER" id="PTHR43775:SF29">
    <property type="entry name" value="ASPERFURANONE POLYKETIDE SYNTHASE AFOG-RELATED"/>
    <property type="match status" value="1"/>
</dbReference>
<dbReference type="InterPro" id="IPR016035">
    <property type="entry name" value="Acyl_Trfase/lysoPLipase"/>
</dbReference>
<feature type="domain" description="Carrier" evidence="8">
    <location>
        <begin position="3293"/>
        <end position="3370"/>
    </location>
</feature>
<keyword evidence="1" id="KW-0596">Phosphopantetheine</keyword>
<organism evidence="11 12">
    <name type="scientific">Colletotrichum karsti</name>
    <dbReference type="NCBI Taxonomy" id="1095194"/>
    <lineage>
        <taxon>Eukaryota</taxon>
        <taxon>Fungi</taxon>
        <taxon>Dikarya</taxon>
        <taxon>Ascomycota</taxon>
        <taxon>Pezizomycotina</taxon>
        <taxon>Sordariomycetes</taxon>
        <taxon>Hypocreomycetidae</taxon>
        <taxon>Glomerellales</taxon>
        <taxon>Glomerellaceae</taxon>
        <taxon>Colletotrichum</taxon>
        <taxon>Colletotrichum boninense species complex</taxon>
    </lineage>
</organism>
<dbReference type="InterPro" id="IPR018376">
    <property type="entry name" value="Enoyl-CoA_hyd/isom_CS"/>
</dbReference>
<dbReference type="GO" id="GO:0006633">
    <property type="term" value="P:fatty acid biosynthetic process"/>
    <property type="evidence" value="ECO:0007669"/>
    <property type="project" value="InterPro"/>
</dbReference>
<sequence>MESATLLEVPLTITRPPHQHHFYTEKPGLQTETDHGIISKLTPTQRVIVECLEERCPFVSISESLLDSDLTQILQNGGLDSPGMLIFKANLEARLSLKSPIPITSLLRAQTIRALETEIMKLSIASNRELLLPFTTTGSQTPLFLFPPGGGELHCWIELVRHFHDRPLYGLRLRGLQPGEKAFGSMDEMVRCFFDEIRQVQPRGPYALLGMCFGGNIAFEVAKALEAVGEVVAFVGGIDNAPNILQMSFATLRFFIVDLLSTRRLITPSEASLLKKEMRDQDPALFPRLVMRRFRTRLQAAGVTRERLESWHRVFCGTVHMAQGYVPHGKIANYTSFWAHPLEDWGVSKEEWETRVREWGCFAESSSFNFVVGNHYTALTKDHVQDFKAVLDDKLQSTNLCSGVGGEAFGQETDLNISTFDHISASKPTSTRTTSLQDASSDSMDLELESFMNTDFDFDIDVDVDMMMHLDTSTDQQVTILPTPSQVEVPTKPPSSIVGQLEDAWERVKSGTSELQSIIGAIVPGRSCSSSSGSYCPCPSLIGRLQLFASHSRLAPHACIMKDRAADRRSQSRLPLDLLLFLDEVVYQTISTVLSCGVCSREPRVRLTLYLHVDWLADVLRGTLETDLLRSSSSHKGLEAVRTTQLGAPLASTVSSDKDVNLASKTGMRKQDDIKDDGVERDWEYETNRLQLGSFSLEGELWQICIRELLKTRLNRLSRTVERIRGGRDRVTLNSPSNLNALSQTLVHQLCAVLRYLDNAGAGVAAIVLTGSSAARSFSSGFDIAELEELTATEAIAKLNTLLATVEGLSVPVITAVSGIAFGGGCELALACDVIYTTADARFALPEVKLGLIPAGGGLRLLSKLVGPGRAADLILTGREWTGTDAERWGIATHCFDDRDSCLAICATSGHFLDDVSGFDAPFFSITANEAAAMDPMQRLGLEIAYEAFENAGIPMQKLAKSTTAVYSGVMTNDYQMLAEADPYRLGVNSAAGTGRAMLSNRISWFFDLQGPSLTIDTACSSSLYAVHLACQSIRMGESDQTLVTGQNLILNPTLYSQLSGMHMTSPDGISHSFDASANGYGRGEGIAGLVLKRLSSALADGDVIRAVIRATGVNSDGKTPGITVPSEDAQAELIRRVYERANLDMARTAYFEAHGTGTPKGDPIEVRAIRATIAAARKLHDVGPLYVGSVKPNIGHTEGCAGLAGLIKAVLCLESGVIPPVAGLRTINPELLEPGSDLTFPIAATPWPSTELRRASINSFGFGGANAHVVLDDARHYLEESQSNGRHITRAADEVTISCEHRTTKPALNDEDNDEAEVCQMLFVLSSFDRKGLGRNAKALGAFLAEHKTTSLTSLAHILAVKRTAHTFRSFAIAGTREELVSRLLTGKDNPAPPVELRSSQNRRLVFLFTGQGAQRPGMAKELLASCPVFRASIASSQKYLRRLGCVWDLADVLVYAKAETLNDARYSQPVCTAVQIALVQLLRHWGVVPSAVIGHSSGELTAAFAAGAVSHEDAMRVAYYRGFLATKVCSLVGRPGAMLAVGMSEKDASRFLAENWLDHDVMVACVNSPSSVTLSGPSTAISQAEEAFCKAGHFARALRTGGVAYHSPDMKVVGDEFIRCLGPLRSSRNRCLQVPMYSSVTESRVTDAGTLTAAYWHENMTSPVRFAGAMHNLLLSLRDPNTPESSPGLQDCTVLEIGPAKALAGPVGQIMSNMDVSQRPESIRYLSMLSAKEDSCLSTLTAAGMLWSIGVPIDLDKANDLTSLDHQLQLSELPLLPSYAWNHDKSYWHDAMPALVGIQGDNTPRIDLLGVPKLPRNPFEPAWQNVVRTNELPWLADHVVDGAALFPAAGYLAMAIEAVRSLGRERNQAFHGIELLDVKFENSLVVSKDTEDVNQKGQSIALTLKPDAHDDWVFEFAVYAVSPVAEQWRRLAVGTVVGIIAEKTVENEPAGFEQQERERQWHDEQRPRLENIKKAAKKHVDVEAFYAHLASIGLEYGPTFRGLHSIRCATDIEPQGHSKAFGECVVPDSRSVMPESYEHDYLIHPATLDSLFQLVFAALQSDSHGEMKLAAVPVSVRRVFVANTVPRISGARLAGTAASKRLVDGESESEHGVTTFSGDLTFCDAGFDRPAVLVEDILLRQILSPTSSNPADGEREVDHAEDSSFYRTAQMVWKEDIDQPFSRWRDRILQESSLTARAAFILDRVCHKRAHAKILCLGLDDSWDAFHGQDDSCMAKPENCTFFNTFQDWEDKLGSQSQQSPAFNKYDLVFLNSSALVEEEPRVRKRVPQYDRILSELAEMCVTDAWFTIIGNDKSNKAVANQLPEALVKLSGCKIILLSESSIDLLSGHDNVALAGPRPRGAPGTAGELGEARLLPKLCQDGVLIIGPKDDGKPTHSSAGFRDNTREMLMNSFSSLGIKSCYMPLDEAVAAPGKLGNRPIVSLVEVGASFVYNWSSKELEQFRTLVSSVSCILWLTTGGFLAPSSETMLQYAPIVGLLRTIRAEFPDLAIPLLDFSTHDRPEEAANMILEVLHNNLIHLARESGSQIGSLGKQTMPESEVSELDGRLFIPRVLAHGESDRFIASETSTRQPVQLTPAGKCKLKDIGVSVQESPELWVRAGDSQGKAYWVTRDHEKSNPLDARNSSIRLQYAVTHTDDLVETVHESPYKAVMAQQTLGVVETLAEGRNKDIFDNVVSPGDVVFGITHTPVRPMFFQDMDSLVRVPDSLMKSSAAVAYWLFPLSTAFYILSEAAHISSGESLLIDVGNDTVLQESLVQVSKCLGVRKVFICADEPSPESDSSVNDSAVRLPRLSLTSASLIRQATGGVSVVISTLNNLGNIRRFQMVSTDGVRVVGVNRSRQNEALKSSPFLKRVTQLIDLHDTVVFDLKHNLPFRTALWTVLRWMELGRITVAQPLRQLSTADKALVKPFTSDAVSPGRGATKRVLLSLTASDVVMFHRLISTPTMHLNSHGKTLDPEGTYIISGGLGALGLPLANMLCDLGARRLILLSRSGKPTTTDAVSALKELAARGCYAEIARCDITSKDHVEMLAEQLQKRQGFRLRGVIQSAMVLADSTFSNMTMDQWRTATGPKIQGSWNLHNLATHLDDREGGAGLDFFILLSSVSGVIGNSAQANYCAGNTFEDALAHFRRANGFPATSLNIGLVSDSSHFGKGTMESYSNVEKYLAMFGHLAPVTVTTQEVMASVKMVVTQSMSISSRSTTCDGGPAQLIVGISNRIPRHEDLLNRWPMDRKFDHRASSSVARGSSNGVGRQSSGKSKIDEMMASAKDIDQARRFVEEVVKEKVAQATGMEPDSIDAERSLLAYGIDSLKATEVRNWVKKNFKSELSVFDILSPAPISTLSAMITTRSKMFDVFRDSKDASVVTC</sequence>
<dbReference type="Gene3D" id="3.40.50.1820">
    <property type="entry name" value="alpha/beta hydrolase"/>
    <property type="match status" value="1"/>
</dbReference>
<dbReference type="GO" id="GO:0004315">
    <property type="term" value="F:3-oxoacyl-[acyl-carrier-protein] synthase activity"/>
    <property type="evidence" value="ECO:0007669"/>
    <property type="project" value="InterPro"/>
</dbReference>
<dbReference type="InterPro" id="IPR014030">
    <property type="entry name" value="Ketoacyl_synth_N"/>
</dbReference>
<keyword evidence="4" id="KW-0560">Oxidoreductase</keyword>
<dbReference type="Pfam" id="PF23297">
    <property type="entry name" value="ACP_SdgA_C"/>
    <property type="match status" value="1"/>
</dbReference>
<evidence type="ECO:0000256" key="7">
    <source>
        <dbReference type="SAM" id="MobiDB-lite"/>
    </source>
</evidence>
<dbReference type="Pfam" id="PF16197">
    <property type="entry name" value="KAsynt_C_assoc"/>
    <property type="match status" value="1"/>
</dbReference>
<dbReference type="InterPro" id="IPR016036">
    <property type="entry name" value="Malonyl_transacylase_ACP-bd"/>
</dbReference>
<dbReference type="Gene3D" id="3.30.300.220">
    <property type="match status" value="1"/>
</dbReference>
<dbReference type="InterPro" id="IPR057326">
    <property type="entry name" value="KR_dom"/>
</dbReference>
<dbReference type="Gene3D" id="3.90.180.10">
    <property type="entry name" value="Medium-chain alcohol dehydrogenases, catalytic domain"/>
    <property type="match status" value="1"/>
</dbReference>
<dbReference type="CDD" id="cd00833">
    <property type="entry name" value="PKS"/>
    <property type="match status" value="1"/>
</dbReference>
<dbReference type="InterPro" id="IPR013968">
    <property type="entry name" value="PKS_KR"/>
</dbReference>
<dbReference type="Gene3D" id="3.30.70.3290">
    <property type="match status" value="1"/>
</dbReference>
<dbReference type="Gene3D" id="1.10.1200.10">
    <property type="entry name" value="ACP-like"/>
    <property type="match status" value="1"/>
</dbReference>
<feature type="region of interest" description="C-terminal hotdog fold" evidence="6">
    <location>
        <begin position="1979"/>
        <end position="2150"/>
    </location>
</feature>
<feature type="region of interest" description="N-terminal hotdog fold" evidence="6">
    <location>
        <begin position="1808"/>
        <end position="1945"/>
    </location>
</feature>
<keyword evidence="3" id="KW-0808">Transferase</keyword>
<dbReference type="InterPro" id="IPR029058">
    <property type="entry name" value="AB_hydrolase_fold"/>
</dbReference>
<dbReference type="InterPro" id="IPR049551">
    <property type="entry name" value="PKS_DH_C"/>
</dbReference>
<dbReference type="InterPro" id="IPR001031">
    <property type="entry name" value="Thioesterase"/>
</dbReference>
<reference evidence="11" key="1">
    <citation type="submission" date="2020-03" db="EMBL/GenBank/DDBJ databases">
        <authorList>
            <person name="He L."/>
        </authorList>
    </citation>
    <scope>NUCLEOTIDE SEQUENCE</scope>
    <source>
        <strain evidence="11">CkLH20</strain>
    </source>
</reference>
<dbReference type="InterPro" id="IPR042104">
    <property type="entry name" value="PKS_dehydratase_sf"/>
</dbReference>
<evidence type="ECO:0000259" key="8">
    <source>
        <dbReference type="PROSITE" id="PS50075"/>
    </source>
</evidence>
<evidence type="ECO:0000256" key="5">
    <source>
        <dbReference type="ARBA" id="ARBA00023268"/>
    </source>
</evidence>
<dbReference type="SUPFAM" id="SSF47336">
    <property type="entry name" value="ACP-like"/>
    <property type="match status" value="1"/>
</dbReference>
<dbReference type="GO" id="GO:0016491">
    <property type="term" value="F:oxidoreductase activity"/>
    <property type="evidence" value="ECO:0007669"/>
    <property type="project" value="UniProtKB-KW"/>
</dbReference>
<dbReference type="PROSITE" id="PS00166">
    <property type="entry name" value="ENOYL_COA_HYDRATASE"/>
    <property type="match status" value="1"/>
</dbReference>
<dbReference type="GeneID" id="62166504"/>
<dbReference type="SUPFAM" id="SSF52151">
    <property type="entry name" value="FabD/lysophospholipase-like"/>
    <property type="match status" value="1"/>
</dbReference>
<dbReference type="PROSITE" id="PS00606">
    <property type="entry name" value="KS3_1"/>
    <property type="match status" value="1"/>
</dbReference>
<dbReference type="PROSITE" id="PS52004">
    <property type="entry name" value="KS3_2"/>
    <property type="match status" value="1"/>
</dbReference>
<dbReference type="InterPro" id="IPR006162">
    <property type="entry name" value="Ppantetheine_attach_site"/>
</dbReference>
<feature type="compositionally biased region" description="Polar residues" evidence="7">
    <location>
        <begin position="3260"/>
        <end position="3278"/>
    </location>
</feature>
<dbReference type="GO" id="GO:0044550">
    <property type="term" value="P:secondary metabolite biosynthetic process"/>
    <property type="evidence" value="ECO:0007669"/>
    <property type="project" value="UniProtKB-ARBA"/>
</dbReference>